<protein>
    <submittedName>
        <fullName evidence="1">5144_t:CDS:1</fullName>
    </submittedName>
</protein>
<reference evidence="1" key="1">
    <citation type="submission" date="2021-06" db="EMBL/GenBank/DDBJ databases">
        <authorList>
            <person name="Kallberg Y."/>
            <person name="Tangrot J."/>
            <person name="Rosling A."/>
        </authorList>
    </citation>
    <scope>NUCLEOTIDE SEQUENCE</scope>
    <source>
        <strain evidence="1">AZ414A</strain>
    </source>
</reference>
<accession>A0A9N9BI63</accession>
<gene>
    <name evidence="1" type="ORF">DEBURN_LOCUS7759</name>
</gene>
<sequence length="105" mass="12477">MNALLQDLMKLFLIEQVPSFDPYAHPLKYLWNKKWLDEEECFHSKIKKKNSHGIATKVFFLKPRYVDQWLLTLFNELLLVKAKSISIRQHHSACAWEKKETSSSQ</sequence>
<name>A0A9N9BI63_9GLOM</name>
<keyword evidence="2" id="KW-1185">Reference proteome</keyword>
<evidence type="ECO:0000313" key="1">
    <source>
        <dbReference type="EMBL" id="CAG8564542.1"/>
    </source>
</evidence>
<dbReference type="Proteomes" id="UP000789706">
    <property type="component" value="Unassembled WGS sequence"/>
</dbReference>
<proteinExistence type="predicted"/>
<comment type="caution">
    <text evidence="1">The sequence shown here is derived from an EMBL/GenBank/DDBJ whole genome shotgun (WGS) entry which is preliminary data.</text>
</comment>
<dbReference type="EMBL" id="CAJVPK010000998">
    <property type="protein sequence ID" value="CAG8564542.1"/>
    <property type="molecule type" value="Genomic_DNA"/>
</dbReference>
<evidence type="ECO:0000313" key="2">
    <source>
        <dbReference type="Proteomes" id="UP000789706"/>
    </source>
</evidence>
<organism evidence="1 2">
    <name type="scientific">Diversispora eburnea</name>
    <dbReference type="NCBI Taxonomy" id="1213867"/>
    <lineage>
        <taxon>Eukaryota</taxon>
        <taxon>Fungi</taxon>
        <taxon>Fungi incertae sedis</taxon>
        <taxon>Mucoromycota</taxon>
        <taxon>Glomeromycotina</taxon>
        <taxon>Glomeromycetes</taxon>
        <taxon>Diversisporales</taxon>
        <taxon>Diversisporaceae</taxon>
        <taxon>Diversispora</taxon>
    </lineage>
</organism>
<dbReference type="AlphaFoldDB" id="A0A9N9BI63"/>